<dbReference type="EMBL" id="KM669715">
    <property type="protein sequence ID" value="AIW81327.1"/>
    <property type="molecule type" value="Genomic_DNA"/>
</dbReference>
<name>A0A0K0LBF1_9BACT</name>
<dbReference type="PANTHER" id="PTHR44858:SF1">
    <property type="entry name" value="UDP-N-ACETYLGLUCOSAMINE--PEPTIDE N-ACETYLGLUCOSAMINYLTRANSFERASE SPINDLY-RELATED"/>
    <property type="match status" value="1"/>
</dbReference>
<dbReference type="Pfam" id="PF14559">
    <property type="entry name" value="TPR_19"/>
    <property type="match status" value="1"/>
</dbReference>
<reference evidence="4" key="1">
    <citation type="submission" date="2014-09" db="EMBL/GenBank/DDBJ databases">
        <authorList>
            <person name="Magalhaes I.L.F."/>
            <person name="Oliveira U."/>
            <person name="Santos F.R."/>
            <person name="Vidigal T.H.D.A."/>
            <person name="Brescovit A.D."/>
            <person name="Santos A.J."/>
        </authorList>
    </citation>
    <scope>NUCLEOTIDE SEQUENCE</scope>
</reference>
<dbReference type="InterPro" id="IPR011990">
    <property type="entry name" value="TPR-like_helical_dom_sf"/>
</dbReference>
<dbReference type="InterPro" id="IPR019734">
    <property type="entry name" value="TPR_rpt"/>
</dbReference>
<dbReference type="Gene3D" id="1.25.40.10">
    <property type="entry name" value="Tetratricopeptide repeat domain"/>
    <property type="match status" value="1"/>
</dbReference>
<evidence type="ECO:0000256" key="3">
    <source>
        <dbReference type="PROSITE-ProRule" id="PRU00339"/>
    </source>
</evidence>
<sequence>MAGQNLRKALELQPGLLQAQQGLVALAMADKKPAEALVQTRNMQKQQPKAVAGYMLEGDVHAVAKAWDKAAQTYRAGLKEIPDSVDLAVRLHSALLSMGAKADAARWSAEWMRTHPKNAAFPFYLGDRALASTDLQEARQQFARVVELEPENAAAFNNLAWVKARLKQPGALVDAEKANTLAPNEPAFMDTWAMLLSEAGQHEKAIDLQKKALALQPQAALLKLNMAKIYLQAGQKDAARPLLDEIQALGDKFPGKDEAARLRSAL</sequence>
<dbReference type="AlphaFoldDB" id="A0A0K0LBF1"/>
<dbReference type="Pfam" id="PF13432">
    <property type="entry name" value="TPR_16"/>
    <property type="match status" value="2"/>
</dbReference>
<proteinExistence type="predicted"/>
<dbReference type="InterPro" id="IPR050498">
    <property type="entry name" value="Ycf3"/>
</dbReference>
<dbReference type="PROSITE" id="PS50005">
    <property type="entry name" value="TPR"/>
    <property type="match status" value="1"/>
</dbReference>
<feature type="repeat" description="TPR" evidence="3">
    <location>
        <begin position="119"/>
        <end position="152"/>
    </location>
</feature>
<keyword evidence="2 3" id="KW-0802">TPR repeat</keyword>
<dbReference type="SUPFAM" id="SSF48452">
    <property type="entry name" value="TPR-like"/>
    <property type="match status" value="2"/>
</dbReference>
<protein>
    <submittedName>
        <fullName evidence="4">Tetratricopeptide repeat containing protein</fullName>
    </submittedName>
</protein>
<evidence type="ECO:0000256" key="2">
    <source>
        <dbReference type="ARBA" id="ARBA00022803"/>
    </source>
</evidence>
<keyword evidence="1" id="KW-0677">Repeat</keyword>
<organism evidence="4">
    <name type="scientific">uncultured bacterium SA343_p</name>
    <dbReference type="NCBI Taxonomy" id="1552128"/>
    <lineage>
        <taxon>Bacteria</taxon>
        <taxon>environmental samples</taxon>
    </lineage>
</organism>
<accession>A0A0K0LBF1</accession>
<evidence type="ECO:0000313" key="4">
    <source>
        <dbReference type="EMBL" id="AIW81327.1"/>
    </source>
</evidence>
<evidence type="ECO:0000256" key="1">
    <source>
        <dbReference type="ARBA" id="ARBA00022737"/>
    </source>
</evidence>
<dbReference type="PANTHER" id="PTHR44858">
    <property type="entry name" value="TETRATRICOPEPTIDE REPEAT PROTEIN 6"/>
    <property type="match status" value="1"/>
</dbReference>